<dbReference type="SUPFAM" id="SSF53474">
    <property type="entry name" value="alpha/beta-Hydrolases"/>
    <property type="match status" value="1"/>
</dbReference>
<gene>
    <name evidence="5" type="ORF">JR347_16870</name>
</gene>
<evidence type="ECO:0000259" key="3">
    <source>
        <dbReference type="Pfam" id="PF04775"/>
    </source>
</evidence>
<dbReference type="InterPro" id="IPR042490">
    <property type="entry name" value="Thio_Ohase/BAAT_N"/>
</dbReference>
<dbReference type="PANTHER" id="PTHR10824:SF4">
    <property type="entry name" value="ACYL-COENZYME A THIOESTERASE 1-LIKE"/>
    <property type="match status" value="1"/>
</dbReference>
<sequence length="496" mass="55949">MKIGKILIGVAKISLLLFLTLLIVGLCYSYLVPLPVASGEHQLLISELEPCHTLPLTNEKDIMLEVTPKVSYFDESIQIRVTGLTPEKIGTLKLEVVDSKGTRWESLACFKSNQDGEITPSTQAPLSGSTYSGIQAMGLFWSLKPEKLIRFDERTDLKFIISYESIGSETLYDTIVKKSYHNLQKNNIIKEEFRNEFIGNIYFKQGKEQRPTVVLLAGSSGNFQDRKASYLAAKGYNVLDLKYFGAEHLPKKLEEVPLEYLNEAIDWLKQQPAVDTSKIALMGRSKGAEYALLYASKYDNIQALISIVGSSVVWSSKNYIKSSWSYQQQEVPYARGSLIEAIKFLKKSKGKAQNQLPYMLSAFDKRKRIKKASIAIEDVKCPVLLLSGKDDQQWPSSMMSEQLVARAYANNFNYQIEHFAYENAGHEFDATPNVPQVDFSSLTIWKSGGNFQGNALASIHSWNQVLTFLNINLGINQIDEEKMLITNNKFHEQSEI</sequence>
<feature type="active site" description="Charge relay system" evidence="2">
    <location>
        <position position="285"/>
    </location>
</feature>
<dbReference type="InterPro" id="IPR016662">
    <property type="entry name" value="Acyl-CoA_thioEstase_long-chain"/>
</dbReference>
<dbReference type="AlphaFoldDB" id="A0A975A179"/>
<dbReference type="InterPro" id="IPR014940">
    <property type="entry name" value="BAAT_C"/>
</dbReference>
<evidence type="ECO:0000256" key="1">
    <source>
        <dbReference type="ARBA" id="ARBA00006538"/>
    </source>
</evidence>
<dbReference type="PIRSF" id="PIRSF016521">
    <property type="entry name" value="Acyl-CoA_hydro"/>
    <property type="match status" value="1"/>
</dbReference>
<dbReference type="GO" id="GO:0047617">
    <property type="term" value="F:fatty acyl-CoA hydrolase activity"/>
    <property type="evidence" value="ECO:0007669"/>
    <property type="project" value="TreeGrafter"/>
</dbReference>
<dbReference type="PANTHER" id="PTHR10824">
    <property type="entry name" value="ACYL-COENZYME A THIOESTERASE-RELATED"/>
    <property type="match status" value="1"/>
</dbReference>
<dbReference type="GO" id="GO:0006637">
    <property type="term" value="P:acyl-CoA metabolic process"/>
    <property type="evidence" value="ECO:0007669"/>
    <property type="project" value="InterPro"/>
</dbReference>
<feature type="domain" description="Acyl-CoA thioester hydrolase/bile acid-CoA amino acid N-acetyltransferase" evidence="3">
    <location>
        <begin position="74"/>
        <end position="150"/>
    </location>
</feature>
<dbReference type="RefSeq" id="WP_205721753.1">
    <property type="nucleotide sequence ID" value="NZ_CP070608.1"/>
</dbReference>
<reference evidence="5" key="1">
    <citation type="submission" date="2021-02" db="EMBL/GenBank/DDBJ databases">
        <title>Fulvivirga sp. S481 isolated from sea water.</title>
        <authorList>
            <person name="Bae S.S."/>
            <person name="Baek K."/>
        </authorList>
    </citation>
    <scope>NUCLEOTIDE SEQUENCE</scope>
    <source>
        <strain evidence="5">S481</strain>
    </source>
</reference>
<feature type="active site" description="Charge relay system" evidence="2">
    <location>
        <position position="391"/>
    </location>
</feature>
<comment type="similarity">
    <text evidence="1">Belongs to the C/M/P thioester hydrolase family.</text>
</comment>
<dbReference type="InterPro" id="IPR006862">
    <property type="entry name" value="Thio_Ohase/aa_AcTrfase"/>
</dbReference>
<accession>A0A975A179</accession>
<dbReference type="InterPro" id="IPR029058">
    <property type="entry name" value="AB_hydrolase_fold"/>
</dbReference>
<protein>
    <submittedName>
        <fullName evidence="5">Acyl-CoA thioesterase/BAAT N-terminal domain-containing protein</fullName>
    </submittedName>
</protein>
<dbReference type="Pfam" id="PF08840">
    <property type="entry name" value="BAAT_C"/>
    <property type="match status" value="1"/>
</dbReference>
<dbReference type="KEGG" id="fuv:JR347_16870"/>
<keyword evidence="6" id="KW-1185">Reference proteome</keyword>
<dbReference type="Gene3D" id="2.60.40.2240">
    <property type="entry name" value="Acyl-CoA thioester hydrolase/BAAT N-terminal domain"/>
    <property type="match status" value="1"/>
</dbReference>
<dbReference type="EMBL" id="CP070608">
    <property type="protein sequence ID" value="QSE97242.1"/>
    <property type="molecule type" value="Genomic_DNA"/>
</dbReference>
<dbReference type="Gene3D" id="3.40.50.1820">
    <property type="entry name" value="alpha/beta hydrolase"/>
    <property type="match status" value="1"/>
</dbReference>
<dbReference type="Pfam" id="PF04775">
    <property type="entry name" value="Bile_Hydr_Trans"/>
    <property type="match status" value="1"/>
</dbReference>
<evidence type="ECO:0000256" key="2">
    <source>
        <dbReference type="PIRSR" id="PIRSR016521-1"/>
    </source>
</evidence>
<organism evidence="5 6">
    <name type="scientific">Fulvivirga lutea</name>
    <dbReference type="NCBI Taxonomy" id="2810512"/>
    <lineage>
        <taxon>Bacteria</taxon>
        <taxon>Pseudomonadati</taxon>
        <taxon>Bacteroidota</taxon>
        <taxon>Cytophagia</taxon>
        <taxon>Cytophagales</taxon>
        <taxon>Fulvivirgaceae</taxon>
        <taxon>Fulvivirga</taxon>
    </lineage>
</organism>
<dbReference type="Proteomes" id="UP000662783">
    <property type="component" value="Chromosome"/>
</dbReference>
<evidence type="ECO:0000259" key="4">
    <source>
        <dbReference type="Pfam" id="PF08840"/>
    </source>
</evidence>
<feature type="active site" description="Charge relay system" evidence="2">
    <location>
        <position position="426"/>
    </location>
</feature>
<name>A0A975A179_9BACT</name>
<feature type="domain" description="BAAT/Acyl-CoA thioester hydrolase C-terminal" evidence="4">
    <location>
        <begin position="256"/>
        <end position="473"/>
    </location>
</feature>
<proteinExistence type="inferred from homology"/>
<evidence type="ECO:0000313" key="5">
    <source>
        <dbReference type="EMBL" id="QSE97242.1"/>
    </source>
</evidence>
<evidence type="ECO:0000313" key="6">
    <source>
        <dbReference type="Proteomes" id="UP000662783"/>
    </source>
</evidence>
<dbReference type="GO" id="GO:0006631">
    <property type="term" value="P:fatty acid metabolic process"/>
    <property type="evidence" value="ECO:0007669"/>
    <property type="project" value="TreeGrafter"/>
</dbReference>